<dbReference type="CDD" id="cd05822">
    <property type="entry name" value="TLP_HIUase"/>
    <property type="match status" value="1"/>
</dbReference>
<evidence type="ECO:0000256" key="8">
    <source>
        <dbReference type="ARBA" id="ARBA00022801"/>
    </source>
</evidence>
<dbReference type="PANTHER" id="PTHR10395:SF7">
    <property type="entry name" value="5-HYDROXYISOURATE HYDROLASE"/>
    <property type="match status" value="1"/>
</dbReference>
<evidence type="ECO:0000256" key="10">
    <source>
        <dbReference type="RuleBase" id="RU361270"/>
    </source>
</evidence>
<gene>
    <name evidence="12" type="ORF">SAMN05421749_103405</name>
</gene>
<evidence type="ECO:0000256" key="4">
    <source>
        <dbReference type="ARBA" id="ARBA00011881"/>
    </source>
</evidence>
<feature type="binding site" evidence="9">
    <location>
        <position position="7"/>
    </location>
    <ligand>
        <name>substrate</name>
    </ligand>
</feature>
<proteinExistence type="inferred from homology"/>
<evidence type="ECO:0000313" key="13">
    <source>
        <dbReference type="Proteomes" id="UP000242317"/>
    </source>
</evidence>
<dbReference type="PRINTS" id="PR00189">
    <property type="entry name" value="TRNSTHYRETIN"/>
</dbReference>
<protein>
    <recommendedName>
        <fullName evidence="6 10">5-hydroxyisourate hydrolase</fullName>
        <shortName evidence="10">HIU hydrolase</shortName>
        <shortName evidence="10">HIUHase</shortName>
        <ecNumber evidence="5 10">3.5.2.17</ecNumber>
    </recommendedName>
</protein>
<dbReference type="AlphaFoldDB" id="A0A1G6JN82"/>
<reference evidence="13" key="1">
    <citation type="submission" date="2016-09" db="EMBL/GenBank/DDBJ databases">
        <authorList>
            <person name="Varghese N."/>
            <person name="Submissions S."/>
        </authorList>
    </citation>
    <scope>NUCLEOTIDE SEQUENCE [LARGE SCALE GENOMIC DNA]</scope>
    <source>
        <strain evidence="13">ANC 3699</strain>
    </source>
</reference>
<dbReference type="EMBL" id="FMYK01000003">
    <property type="protein sequence ID" value="SDC20184.1"/>
    <property type="molecule type" value="Genomic_DNA"/>
</dbReference>
<comment type="similarity">
    <text evidence="3 10">Belongs to the transthyretin family. 5-hydroxyisourate hydrolase subfamily.</text>
</comment>
<dbReference type="RefSeq" id="WP_092618434.1">
    <property type="nucleotide sequence ID" value="NZ_FMYK01000003.1"/>
</dbReference>
<accession>A0A1G6JN82</accession>
<evidence type="ECO:0000256" key="1">
    <source>
        <dbReference type="ARBA" id="ARBA00001043"/>
    </source>
</evidence>
<feature type="binding site" evidence="9">
    <location>
        <position position="45"/>
    </location>
    <ligand>
        <name>substrate</name>
    </ligand>
</feature>
<dbReference type="PROSITE" id="PS00769">
    <property type="entry name" value="TRANSTHYRETIN_2"/>
    <property type="match status" value="1"/>
</dbReference>
<dbReference type="InterPro" id="IPR000895">
    <property type="entry name" value="Transthyretin/HIU_hydrolase"/>
</dbReference>
<comment type="subunit">
    <text evidence="4 10">Homotetramer.</text>
</comment>
<comment type="function">
    <text evidence="2">Catalyzes the hydrolysis of 5-hydroxyisourate (HIU) to 2-oxo-4-hydroxy-4-carboxy-5-ureidoimidazoline (OHCU).</text>
</comment>
<evidence type="ECO:0000256" key="9">
    <source>
        <dbReference type="PIRSR" id="PIRSR600895-51"/>
    </source>
</evidence>
<dbReference type="InterPro" id="IPR023419">
    <property type="entry name" value="Transthyretin_CS"/>
</dbReference>
<dbReference type="InterPro" id="IPR023416">
    <property type="entry name" value="Transthyretin/HIU_hydrolase_d"/>
</dbReference>
<dbReference type="PROSITE" id="PS00768">
    <property type="entry name" value="TRANSTHYRETIN_1"/>
    <property type="match status" value="1"/>
</dbReference>
<dbReference type="EC" id="3.5.2.17" evidence="5 10"/>
<feature type="binding site" evidence="9">
    <location>
        <position position="108"/>
    </location>
    <ligand>
        <name>substrate</name>
    </ligand>
</feature>
<keyword evidence="13" id="KW-1185">Reference proteome</keyword>
<keyword evidence="8 10" id="KW-0378">Hydrolase</keyword>
<dbReference type="InterPro" id="IPR014306">
    <property type="entry name" value="Hydroxyisourate_hydrolase"/>
</dbReference>
<feature type="domain" description="Transthyretin/hydroxyisourate hydrolase" evidence="11">
    <location>
        <begin position="4"/>
        <end position="110"/>
    </location>
</feature>
<keyword evidence="7 10" id="KW-0659">Purine metabolism</keyword>
<evidence type="ECO:0000259" key="11">
    <source>
        <dbReference type="Pfam" id="PF00576"/>
    </source>
</evidence>
<dbReference type="Pfam" id="PF00576">
    <property type="entry name" value="Transthyretin"/>
    <property type="match status" value="1"/>
</dbReference>
<evidence type="ECO:0000256" key="7">
    <source>
        <dbReference type="ARBA" id="ARBA00022631"/>
    </source>
</evidence>
<comment type="catalytic activity">
    <reaction evidence="1 10">
        <text>5-hydroxyisourate + H2O = 5-hydroxy-2-oxo-4-ureido-2,5-dihydro-1H-imidazole-5-carboxylate + H(+)</text>
        <dbReference type="Rhea" id="RHEA:23736"/>
        <dbReference type="ChEBI" id="CHEBI:15377"/>
        <dbReference type="ChEBI" id="CHEBI:15378"/>
        <dbReference type="ChEBI" id="CHEBI:18072"/>
        <dbReference type="ChEBI" id="CHEBI:58639"/>
        <dbReference type="EC" id="3.5.2.17"/>
    </reaction>
</comment>
<evidence type="ECO:0000256" key="3">
    <source>
        <dbReference type="ARBA" id="ARBA00009850"/>
    </source>
</evidence>
<dbReference type="InterPro" id="IPR023418">
    <property type="entry name" value="Thyroxine_BS"/>
</dbReference>
<dbReference type="NCBIfam" id="TIGR02962">
    <property type="entry name" value="hdxy_isourate"/>
    <property type="match status" value="1"/>
</dbReference>
<dbReference type="Gene3D" id="2.60.40.180">
    <property type="entry name" value="Transthyretin/hydroxyisourate hydrolase domain"/>
    <property type="match status" value="1"/>
</dbReference>
<evidence type="ECO:0000256" key="5">
    <source>
        <dbReference type="ARBA" id="ARBA00012609"/>
    </source>
</evidence>
<name>A0A1G6JN82_9GAMM</name>
<organism evidence="12 13">
    <name type="scientific">Acinetobacter marinus</name>
    <dbReference type="NCBI Taxonomy" id="281375"/>
    <lineage>
        <taxon>Bacteria</taxon>
        <taxon>Pseudomonadati</taxon>
        <taxon>Pseudomonadota</taxon>
        <taxon>Gammaproteobacteria</taxon>
        <taxon>Moraxellales</taxon>
        <taxon>Moraxellaceae</taxon>
        <taxon>Acinetobacter</taxon>
    </lineage>
</organism>
<evidence type="ECO:0000256" key="2">
    <source>
        <dbReference type="ARBA" id="ARBA00002704"/>
    </source>
</evidence>
<dbReference type="SUPFAM" id="SSF49472">
    <property type="entry name" value="Transthyretin (synonym: prealbumin)"/>
    <property type="match status" value="1"/>
</dbReference>
<evidence type="ECO:0000313" key="12">
    <source>
        <dbReference type="EMBL" id="SDC20184.1"/>
    </source>
</evidence>
<dbReference type="GO" id="GO:0006144">
    <property type="term" value="P:purine nucleobase metabolic process"/>
    <property type="evidence" value="ECO:0007669"/>
    <property type="project" value="UniProtKB-KW"/>
</dbReference>
<dbReference type="PANTHER" id="PTHR10395">
    <property type="entry name" value="URICASE AND TRANSTHYRETIN-RELATED"/>
    <property type="match status" value="1"/>
</dbReference>
<sequence>MSAITTHILDASAGVPASQVNVQLKFFQHDEYVLLDQKRTDADGRIKDFTLTDFKAGHYQLVFEILDYFQSKQVACFYPRVCIDFMVSDVNAHFHVPLLISPYSYTTYRGS</sequence>
<evidence type="ECO:0000256" key="6">
    <source>
        <dbReference type="ARBA" id="ARBA00017539"/>
    </source>
</evidence>
<dbReference type="InterPro" id="IPR036817">
    <property type="entry name" value="Transthyretin/HIU_hydrolase_sf"/>
</dbReference>
<dbReference type="GO" id="GO:0033971">
    <property type="term" value="F:hydroxyisourate hydrolase activity"/>
    <property type="evidence" value="ECO:0007669"/>
    <property type="project" value="UniProtKB-EC"/>
</dbReference>
<dbReference type="Proteomes" id="UP000242317">
    <property type="component" value="Unassembled WGS sequence"/>
</dbReference>
<dbReference type="OrthoDB" id="9792386at2"/>